<protein>
    <submittedName>
        <fullName evidence="3">DotG/IcmE/VirB10 family protein</fullName>
    </submittedName>
</protein>
<sequence length="493" mass="52235">MAQTNTGGMAFLANPKSRMMVIGVAVVLVAGIALAVNGMIKKNAASQEQGESTSTAALPANANQKTVIDTNKVDAKQSELRKVANEDAAKLADSNGQTFIATIRPDVAPASAPQAASAIDPSMYATRNPENGFAPRYAGPREPTEQEIRDAEAAHQKKVDDWKRRLAADKSKINEAWEPGARVFYTAYVGSEDGKADKKDVSAPDLSAGKSETPAKEQVFAKAGDIFYGTIDIGMNTDEPSAVTAYILSGPFKGGKLLGALAGQTAPYSEKAVIQFTSLNHPKFDRSIPVKIFAVDRDTKRAAVADNVDRHLLTKFGLAAVVDFAQGYAEGKSQSATTVTYGQNGAPTVISQSELTNKQLLARGAAKTMSRVASTLAPYTNRPNTLEVYSQTEIGLLVAADIVYVEGMSADNSGPVPGTGATNNPRRAMSQAGSAYPTPLPAQQAAYGQQQVYMPQPAYAQQPVYAPQPVYGMQPSYGVQSPVYGQVPTYGQR</sequence>
<dbReference type="InterPro" id="IPR049855">
    <property type="entry name" value="DotG/IcmE-like_C"/>
</dbReference>
<evidence type="ECO:0000313" key="3">
    <source>
        <dbReference type="EMBL" id="MBC3910750.1"/>
    </source>
</evidence>
<keyword evidence="2" id="KW-0812">Transmembrane</keyword>
<feature type="compositionally biased region" description="Basic and acidic residues" evidence="1">
    <location>
        <begin position="142"/>
        <end position="156"/>
    </location>
</feature>
<feature type="transmembrane region" description="Helical" evidence="2">
    <location>
        <begin position="20"/>
        <end position="40"/>
    </location>
</feature>
<accession>A0ABR6ZHC9</accession>
<name>A0ABR6ZHC9_9BURK</name>
<dbReference type="CDD" id="cd16431">
    <property type="entry name" value="IcmE"/>
    <property type="match status" value="1"/>
</dbReference>
<keyword evidence="4" id="KW-1185">Reference proteome</keyword>
<comment type="caution">
    <text evidence="3">The sequence shown here is derived from an EMBL/GenBank/DDBJ whole genome shotgun (WGS) entry which is preliminary data.</text>
</comment>
<dbReference type="Proteomes" id="UP000646911">
    <property type="component" value="Unassembled WGS sequence"/>
</dbReference>
<keyword evidence="2" id="KW-1133">Transmembrane helix</keyword>
<organism evidence="3 4">
    <name type="scientific">Undibacterium umbellatum</name>
    <dbReference type="NCBI Taxonomy" id="2762300"/>
    <lineage>
        <taxon>Bacteria</taxon>
        <taxon>Pseudomonadati</taxon>
        <taxon>Pseudomonadota</taxon>
        <taxon>Betaproteobacteria</taxon>
        <taxon>Burkholderiales</taxon>
        <taxon>Oxalobacteraceae</taxon>
        <taxon>Undibacterium</taxon>
    </lineage>
</organism>
<dbReference type="RefSeq" id="WP_186956324.1">
    <property type="nucleotide sequence ID" value="NZ_JACOFX010000019.1"/>
</dbReference>
<evidence type="ECO:0000256" key="2">
    <source>
        <dbReference type="SAM" id="Phobius"/>
    </source>
</evidence>
<evidence type="ECO:0000313" key="4">
    <source>
        <dbReference type="Proteomes" id="UP000646911"/>
    </source>
</evidence>
<reference evidence="3 4" key="1">
    <citation type="submission" date="2020-08" db="EMBL/GenBank/DDBJ databases">
        <title>Novel species isolated from subtropical streams in China.</title>
        <authorList>
            <person name="Lu H."/>
        </authorList>
    </citation>
    <scope>NUCLEOTIDE SEQUENCE [LARGE SCALE GENOMIC DNA]</scope>
    <source>
        <strain evidence="3 4">NL8W</strain>
    </source>
</reference>
<evidence type="ECO:0000256" key="1">
    <source>
        <dbReference type="SAM" id="MobiDB-lite"/>
    </source>
</evidence>
<dbReference type="Pfam" id="PF03743">
    <property type="entry name" value="TrbI"/>
    <property type="match status" value="1"/>
</dbReference>
<gene>
    <name evidence="3" type="ORF">H8L47_24580</name>
</gene>
<feature type="region of interest" description="Disordered" evidence="1">
    <location>
        <begin position="123"/>
        <end position="156"/>
    </location>
</feature>
<feature type="region of interest" description="Disordered" evidence="1">
    <location>
        <begin position="414"/>
        <end position="434"/>
    </location>
</feature>
<proteinExistence type="predicted"/>
<dbReference type="InterPro" id="IPR005498">
    <property type="entry name" value="T4SS_VirB10/TraB/TrbI"/>
</dbReference>
<keyword evidence="2" id="KW-0472">Membrane</keyword>
<dbReference type="EMBL" id="JACOFX010000019">
    <property type="protein sequence ID" value="MBC3910750.1"/>
    <property type="molecule type" value="Genomic_DNA"/>
</dbReference>